<evidence type="ECO:0000313" key="2">
    <source>
        <dbReference type="Proteomes" id="UP001224674"/>
    </source>
</evidence>
<reference evidence="1 2" key="1">
    <citation type="submission" date="2023-03" db="EMBL/GenBank/DDBJ databases">
        <title>Complete genome sequences of several Auritidibacter ignavus strains isolated from ear infections.</title>
        <authorList>
            <person name="Baehr T."/>
            <person name="Baumhoegger A.M."/>
        </authorList>
    </citation>
    <scope>NUCLEOTIDE SEQUENCE [LARGE SCALE GENOMIC DNA]</scope>
    <source>
        <strain evidence="1 2">BABAE-6</strain>
    </source>
</reference>
<sequence length="66" mass="7405">MSREKYNLKLSVDLDDNTTFGDIRKFVEALKGMPDDMPTFFANEMSNEGPELLGYLDQAQEGLSNG</sequence>
<gene>
    <name evidence="1" type="ORF">QDX21_05000</name>
</gene>
<dbReference type="EMBL" id="CP122566">
    <property type="protein sequence ID" value="WGH94152.1"/>
    <property type="molecule type" value="Genomic_DNA"/>
</dbReference>
<keyword evidence="2" id="KW-1185">Reference proteome</keyword>
<evidence type="ECO:0000313" key="1">
    <source>
        <dbReference type="EMBL" id="WGH94152.1"/>
    </source>
</evidence>
<dbReference type="AlphaFoldDB" id="A0AAJ6DDR9"/>
<organism evidence="1 2">
    <name type="scientific">Auritidibacter ignavus</name>
    <dbReference type="NCBI Taxonomy" id="678932"/>
    <lineage>
        <taxon>Bacteria</taxon>
        <taxon>Bacillati</taxon>
        <taxon>Actinomycetota</taxon>
        <taxon>Actinomycetes</taxon>
        <taxon>Micrococcales</taxon>
        <taxon>Micrococcaceae</taxon>
        <taxon>Auritidibacter</taxon>
    </lineage>
</organism>
<dbReference type="RefSeq" id="WP_122548804.1">
    <property type="nucleotide sequence ID" value="NZ_CP122561.1"/>
</dbReference>
<name>A0AAJ6DDR9_9MICC</name>
<dbReference type="GeneID" id="83695322"/>
<accession>A0AAJ6DDR9</accession>
<proteinExistence type="predicted"/>
<dbReference type="Proteomes" id="UP001224674">
    <property type="component" value="Chromosome"/>
</dbReference>
<protein>
    <submittedName>
        <fullName evidence="1">Uncharacterized protein</fullName>
    </submittedName>
</protein>